<dbReference type="Proteomes" id="UP001497744">
    <property type="component" value="Unassembled WGS sequence"/>
</dbReference>
<evidence type="ECO:0000313" key="1">
    <source>
        <dbReference type="EMBL" id="GIX64939.1"/>
    </source>
</evidence>
<comment type="caution">
    <text evidence="1">The sequence shown here is derived from an EMBL/GenBank/DDBJ whole genome shotgun (WGS) entry which is preliminary data.</text>
</comment>
<gene>
    <name evidence="1" type="ORF">BcabD6B2_43740</name>
</gene>
<reference evidence="1 2" key="1">
    <citation type="submission" date="2021-06" db="EMBL/GenBank/DDBJ databases">
        <title>Genome sequence of Babesia caballi.</title>
        <authorList>
            <person name="Yamagishi J."/>
            <person name="Kidaka T."/>
            <person name="Ochi A."/>
        </authorList>
    </citation>
    <scope>NUCLEOTIDE SEQUENCE [LARGE SCALE GENOMIC DNA]</scope>
    <source>
        <strain evidence="1">USDA-D6B2</strain>
    </source>
</reference>
<dbReference type="GeneID" id="94196420"/>
<protein>
    <submittedName>
        <fullName evidence="1">Uncharacterized protein</fullName>
    </submittedName>
</protein>
<name>A0AAV4LYV3_BABCB</name>
<sequence length="182" mass="21030">MFCQQSHSAQPIARAVVLYQPPQVEGTAQIARHDDEVALQRLHRVLDCVSGSHNGFPSINHGMYRNIEPRFPPLFFPLRPRCGKLRSHVLFDPRRVIHTDDYQHLCDPCSDKVVDCPADQRPVPDPDQRLWCLVRQRLELVASSRGQHNRRHIHQFHSVPLIFVQQLHRQHVIGGVRCCPAR</sequence>
<organism evidence="1 2">
    <name type="scientific">Babesia caballi</name>
    <dbReference type="NCBI Taxonomy" id="5871"/>
    <lineage>
        <taxon>Eukaryota</taxon>
        <taxon>Sar</taxon>
        <taxon>Alveolata</taxon>
        <taxon>Apicomplexa</taxon>
        <taxon>Aconoidasida</taxon>
        <taxon>Piroplasmida</taxon>
        <taxon>Babesiidae</taxon>
        <taxon>Babesia</taxon>
    </lineage>
</organism>
<proteinExistence type="predicted"/>
<dbReference type="EMBL" id="BPLF01000004">
    <property type="protein sequence ID" value="GIX64939.1"/>
    <property type="molecule type" value="Genomic_DNA"/>
</dbReference>
<evidence type="ECO:0000313" key="2">
    <source>
        <dbReference type="Proteomes" id="UP001497744"/>
    </source>
</evidence>
<dbReference type="RefSeq" id="XP_067717008.1">
    <property type="nucleotide sequence ID" value="XM_067860907.1"/>
</dbReference>
<keyword evidence="2" id="KW-1185">Reference proteome</keyword>
<accession>A0AAV4LYV3</accession>
<dbReference type="AlphaFoldDB" id="A0AAV4LYV3"/>